<proteinExistence type="predicted"/>
<protein>
    <submittedName>
        <fullName evidence="1">Uncharacterized protein</fullName>
    </submittedName>
</protein>
<organism evidence="1 2">
    <name type="scientific">Ralstonia syzygii</name>
    <dbReference type="NCBI Taxonomy" id="28097"/>
    <lineage>
        <taxon>Bacteria</taxon>
        <taxon>Pseudomonadati</taxon>
        <taxon>Pseudomonadota</taxon>
        <taxon>Betaproteobacteria</taxon>
        <taxon>Burkholderiales</taxon>
        <taxon>Burkholderiaceae</taxon>
        <taxon>Ralstonia</taxon>
        <taxon>Ralstonia solanacearum species complex</taxon>
    </lineage>
</organism>
<evidence type="ECO:0000313" key="2">
    <source>
        <dbReference type="Proteomes" id="UP000677898"/>
    </source>
</evidence>
<name>A0ABX7ZN91_9RALS</name>
<dbReference type="EMBL" id="CP046730">
    <property type="protein sequence ID" value="QUP56264.1"/>
    <property type="molecule type" value="Genomic_DNA"/>
</dbReference>
<accession>A0ABX7ZN91</accession>
<geneLocation type="plasmid" evidence="1 2">
    <name>pLLRS-1</name>
</geneLocation>
<dbReference type="RefSeq" id="WP_211905162.1">
    <property type="nucleotide sequence ID" value="NZ_CP046730.1"/>
</dbReference>
<evidence type="ECO:0000313" key="1">
    <source>
        <dbReference type="EMBL" id="QUP56264.1"/>
    </source>
</evidence>
<dbReference type="Proteomes" id="UP000677898">
    <property type="component" value="Plasmid pLLRS-1"/>
</dbReference>
<keyword evidence="1" id="KW-0614">Plasmid</keyword>
<gene>
    <name evidence="1" type="ORF">GO998_21425</name>
</gene>
<keyword evidence="2" id="KW-1185">Reference proteome</keyword>
<sequence length="100" mass="10930">MATKEKKHSLYRVQVYTEGHPHISEMIVTADSKESAADVAIGHVKEANPDKGRPIHISQNNSKVLHVKKAGKNGAMVINKTPVDAFMAVSKAVRKKEKGD</sequence>
<reference evidence="1 2" key="1">
    <citation type="journal article" date="2021" name="Phytopathology">
        <title>Complete genome sequence of Ralstonia syzygii subsp. indonesiensis strain LLRS-1, isolated from wilted tobacco in China.</title>
        <authorList>
            <person name="Lu C.H."/>
            <person name="Li J.Y."/>
            <person name="Mi M.G."/>
            <person name="Lin Z.L."/>
            <person name="Jiang N."/>
            <person name="Gai X."/>
            <person name="Ma J.H."/>
            <person name="Lei L.P."/>
            <person name="Xia Z.Y."/>
        </authorList>
    </citation>
    <scope>NUCLEOTIDE SEQUENCE [LARGE SCALE GENOMIC DNA]</scope>
    <source>
        <strain evidence="1 2">LLRS-1</strain>
    </source>
</reference>